<dbReference type="AlphaFoldDB" id="A0A0G1QZN6"/>
<feature type="transmembrane region" description="Helical" evidence="1">
    <location>
        <begin position="7"/>
        <end position="26"/>
    </location>
</feature>
<organism evidence="2 3">
    <name type="scientific">Candidatus Magasanikbacteria bacterium GW2011_GWC2_45_8</name>
    <dbReference type="NCBI Taxonomy" id="1619050"/>
    <lineage>
        <taxon>Bacteria</taxon>
        <taxon>Candidatus Magasanikiibacteriota</taxon>
    </lineage>
</organism>
<sequence>MYDKMMEVLFGCLSALAFFIAFWGGWFARERGWWWMSLAVLFLMYQAFVKILKSEK</sequence>
<keyword evidence="1" id="KW-0472">Membrane</keyword>
<proteinExistence type="predicted"/>
<reference evidence="2 3" key="1">
    <citation type="journal article" date="2015" name="Nature">
        <title>rRNA introns, odd ribosomes, and small enigmatic genomes across a large radiation of phyla.</title>
        <authorList>
            <person name="Brown C.T."/>
            <person name="Hug L.A."/>
            <person name="Thomas B.C."/>
            <person name="Sharon I."/>
            <person name="Castelle C.J."/>
            <person name="Singh A."/>
            <person name="Wilkins M.J."/>
            <person name="Williams K.H."/>
            <person name="Banfield J.F."/>
        </authorList>
    </citation>
    <scope>NUCLEOTIDE SEQUENCE [LARGE SCALE GENOMIC DNA]</scope>
</reference>
<evidence type="ECO:0000256" key="1">
    <source>
        <dbReference type="SAM" id="Phobius"/>
    </source>
</evidence>
<dbReference type="Proteomes" id="UP000034911">
    <property type="component" value="Unassembled WGS sequence"/>
</dbReference>
<gene>
    <name evidence="2" type="ORF">UX20_C0006G0002</name>
</gene>
<keyword evidence="1" id="KW-1133">Transmembrane helix</keyword>
<name>A0A0G1QZN6_9BACT</name>
<accession>A0A0G1QZN6</accession>
<keyword evidence="1" id="KW-0812">Transmembrane</keyword>
<evidence type="ECO:0000313" key="3">
    <source>
        <dbReference type="Proteomes" id="UP000034911"/>
    </source>
</evidence>
<dbReference type="EMBL" id="LCLH01000006">
    <property type="protein sequence ID" value="KKU14100.1"/>
    <property type="molecule type" value="Genomic_DNA"/>
</dbReference>
<feature type="transmembrane region" description="Helical" evidence="1">
    <location>
        <begin position="32"/>
        <end position="52"/>
    </location>
</feature>
<evidence type="ECO:0000313" key="2">
    <source>
        <dbReference type="EMBL" id="KKU14100.1"/>
    </source>
</evidence>
<comment type="caution">
    <text evidence="2">The sequence shown here is derived from an EMBL/GenBank/DDBJ whole genome shotgun (WGS) entry which is preliminary data.</text>
</comment>
<protein>
    <submittedName>
        <fullName evidence="2">Uncharacterized protein</fullName>
    </submittedName>
</protein>